<keyword evidence="1" id="KW-0560">Oxidoreductase</keyword>
<dbReference type="PRINTS" id="PR00069">
    <property type="entry name" value="ALDKETRDTASE"/>
</dbReference>
<proteinExistence type="predicted"/>
<reference evidence="3 4" key="1">
    <citation type="submission" date="2024-07" db="EMBL/GenBank/DDBJ databases">
        <title>Section-level genome sequencing and comparative genomics of Aspergillus sections Usti and Cavernicolus.</title>
        <authorList>
            <consortium name="Lawrence Berkeley National Laboratory"/>
            <person name="Nybo J.L."/>
            <person name="Vesth T.C."/>
            <person name="Theobald S."/>
            <person name="Frisvad J.C."/>
            <person name="Larsen T.O."/>
            <person name="Kjaerboelling I."/>
            <person name="Rothschild-Mancinelli K."/>
            <person name="Lyhne E.K."/>
            <person name="Kogle M.E."/>
            <person name="Barry K."/>
            <person name="Clum A."/>
            <person name="Na H."/>
            <person name="Ledsgaard L."/>
            <person name="Lin J."/>
            <person name="Lipzen A."/>
            <person name="Kuo A."/>
            <person name="Riley R."/>
            <person name="Mondo S."/>
            <person name="LaButti K."/>
            <person name="Haridas S."/>
            <person name="Pangalinan J."/>
            <person name="Salamov A.A."/>
            <person name="Simmons B.A."/>
            <person name="Magnuson J.K."/>
            <person name="Chen J."/>
            <person name="Drula E."/>
            <person name="Henrissat B."/>
            <person name="Wiebenga A."/>
            <person name="Lubbers R.J."/>
            <person name="Gomes A.C."/>
            <person name="Makela M.R."/>
            <person name="Stajich J."/>
            <person name="Grigoriev I.V."/>
            <person name="Mortensen U.H."/>
            <person name="De vries R.P."/>
            <person name="Baker S.E."/>
            <person name="Andersen M.R."/>
        </authorList>
    </citation>
    <scope>NUCLEOTIDE SEQUENCE [LARGE SCALE GENOMIC DNA]</scope>
    <source>
        <strain evidence="3 4">CBS 600.67</strain>
    </source>
</reference>
<dbReference type="EMBL" id="JBFXLS010000135">
    <property type="protein sequence ID" value="KAL2813934.1"/>
    <property type="molecule type" value="Genomic_DNA"/>
</dbReference>
<dbReference type="Proteomes" id="UP001610335">
    <property type="component" value="Unassembled WGS sequence"/>
</dbReference>
<dbReference type="Pfam" id="PF00248">
    <property type="entry name" value="Aldo_ket_red"/>
    <property type="match status" value="1"/>
</dbReference>
<evidence type="ECO:0000313" key="3">
    <source>
        <dbReference type="EMBL" id="KAL2813934.1"/>
    </source>
</evidence>
<evidence type="ECO:0000313" key="4">
    <source>
        <dbReference type="Proteomes" id="UP001610335"/>
    </source>
</evidence>
<dbReference type="Gene3D" id="3.20.20.100">
    <property type="entry name" value="NADP-dependent oxidoreductase domain"/>
    <property type="match status" value="1"/>
</dbReference>
<dbReference type="InterPro" id="IPR036812">
    <property type="entry name" value="NAD(P)_OxRdtase_dom_sf"/>
</dbReference>
<dbReference type="InterPro" id="IPR050791">
    <property type="entry name" value="Aldo-Keto_reductase"/>
</dbReference>
<sequence>MSIPTRPLGRNGPQVPSVGFGLMSIGGIYGAAPSDEDRLALLDRAHAIGQWFWDTADLYFDSEDIVGTWRAKNPDKAKDIFLATKFALQMHEGGRQTVDSSPEYARIALEKSLKRLQAETVDLYYVHRVDGKTPIEKTVEAMVQLKKEGKIRYLGLSEVSAETLRRAHAIHPITAVQVEYSPIALDIEDPQVALLDTCRELGVAVVAYSPVGRGLLTGRYPTRETVSKEFFLNLLPRFSEENFPLIQKLQEAIQSVAAEKGITPTQVILAWLLAREPFVIPIPGTRAIKYLEENTASARVQLTPEENQVITEAVDATKLVGDRYPAGFVPDNYEFGSTPAL</sequence>
<organism evidence="3 4">
    <name type="scientific">Aspergillus cavernicola</name>
    <dbReference type="NCBI Taxonomy" id="176166"/>
    <lineage>
        <taxon>Eukaryota</taxon>
        <taxon>Fungi</taxon>
        <taxon>Dikarya</taxon>
        <taxon>Ascomycota</taxon>
        <taxon>Pezizomycotina</taxon>
        <taxon>Eurotiomycetes</taxon>
        <taxon>Eurotiomycetidae</taxon>
        <taxon>Eurotiales</taxon>
        <taxon>Aspergillaceae</taxon>
        <taxon>Aspergillus</taxon>
        <taxon>Aspergillus subgen. Nidulantes</taxon>
    </lineage>
</organism>
<dbReference type="PANTHER" id="PTHR43625">
    <property type="entry name" value="AFLATOXIN B1 ALDEHYDE REDUCTASE"/>
    <property type="match status" value="1"/>
</dbReference>
<dbReference type="InterPro" id="IPR023210">
    <property type="entry name" value="NADP_OxRdtase_dom"/>
</dbReference>
<comment type="caution">
    <text evidence="3">The sequence shown here is derived from an EMBL/GenBank/DDBJ whole genome shotgun (WGS) entry which is preliminary data.</text>
</comment>
<name>A0ABR4HEM1_9EURO</name>
<accession>A0ABR4HEM1</accession>
<dbReference type="InterPro" id="IPR020471">
    <property type="entry name" value="AKR"/>
</dbReference>
<evidence type="ECO:0000259" key="2">
    <source>
        <dbReference type="Pfam" id="PF00248"/>
    </source>
</evidence>
<protein>
    <submittedName>
        <fullName evidence="3">NADP-dependent oxidoreductase domain-containing protein</fullName>
    </submittedName>
</protein>
<gene>
    <name evidence="3" type="ORF">BDW59DRAFT_154587</name>
</gene>
<dbReference type="PANTHER" id="PTHR43625:SF40">
    <property type="entry name" value="ALDO-KETO REDUCTASE YAKC [NADP(+)]"/>
    <property type="match status" value="1"/>
</dbReference>
<feature type="domain" description="NADP-dependent oxidoreductase" evidence="2">
    <location>
        <begin position="18"/>
        <end position="313"/>
    </location>
</feature>
<keyword evidence="4" id="KW-1185">Reference proteome</keyword>
<dbReference type="SUPFAM" id="SSF51430">
    <property type="entry name" value="NAD(P)-linked oxidoreductase"/>
    <property type="match status" value="1"/>
</dbReference>
<evidence type="ECO:0000256" key="1">
    <source>
        <dbReference type="ARBA" id="ARBA00023002"/>
    </source>
</evidence>